<evidence type="ECO:0000256" key="1">
    <source>
        <dbReference type="SAM" id="MobiDB-lite"/>
    </source>
</evidence>
<feature type="transmembrane region" description="Helical" evidence="2">
    <location>
        <begin position="323"/>
        <end position="342"/>
    </location>
</feature>
<name>A0A4Y9Z1T4_9APHY</name>
<reference evidence="3 4" key="1">
    <citation type="submission" date="2019-01" db="EMBL/GenBank/DDBJ databases">
        <title>Genome sequencing of the rare red list fungi Fomitopsis rosea.</title>
        <authorList>
            <person name="Buettner E."/>
            <person name="Kellner H."/>
        </authorList>
    </citation>
    <scope>NUCLEOTIDE SEQUENCE [LARGE SCALE GENOMIC DNA]</scope>
    <source>
        <strain evidence="3 4">DSM 105464</strain>
    </source>
</reference>
<dbReference type="AlphaFoldDB" id="A0A4Y9Z1T4"/>
<proteinExistence type="predicted"/>
<dbReference type="Proteomes" id="UP000298390">
    <property type="component" value="Unassembled WGS sequence"/>
</dbReference>
<feature type="compositionally biased region" description="Polar residues" evidence="1">
    <location>
        <begin position="96"/>
        <end position="107"/>
    </location>
</feature>
<accession>A0A4Y9Z1T4</accession>
<evidence type="ECO:0000313" key="3">
    <source>
        <dbReference type="EMBL" id="TFY67990.1"/>
    </source>
</evidence>
<feature type="region of interest" description="Disordered" evidence="1">
    <location>
        <begin position="46"/>
        <end position="107"/>
    </location>
</feature>
<evidence type="ECO:0000313" key="4">
    <source>
        <dbReference type="Proteomes" id="UP000298390"/>
    </source>
</evidence>
<comment type="caution">
    <text evidence="3">The sequence shown here is derived from an EMBL/GenBank/DDBJ whole genome shotgun (WGS) entry which is preliminary data.</text>
</comment>
<keyword evidence="2" id="KW-1133">Transmembrane helix</keyword>
<evidence type="ECO:0000256" key="2">
    <source>
        <dbReference type="SAM" id="Phobius"/>
    </source>
</evidence>
<keyword evidence="2" id="KW-0472">Membrane</keyword>
<sequence>MAAGLPSIAKETRTPNYRATASRWRASPSLTPFLQVLLALESMSPVSPHVPSQKRSLQTLYPRKGSGGHSSGGGKSGGKSGEGGGGSSSTGTTKSVPISGSTGGRTNAQAYGSGGIAASTIPSGQLFAGRSLGGGTRNQVFGSRVYGSGYPGLGAGSVAGRGFPFLFWPVVWGAYPGFGAHYLHSGEYGRPDNTSRPGGALVDATFSSNSTNSTFFIVGDNSTVASLIDSISGNCTLASNSSTTPSPYNATSSEPKPEQAVQYYRASSVALLLDGYNNTVALGNDTNATAVPLPSWVDMTLLNCLNDTIAQAAPLFSGAQGRLYAPNFGGLVALVFVIWRLFRI</sequence>
<dbReference type="EMBL" id="SEKV01000040">
    <property type="protein sequence ID" value="TFY67990.1"/>
    <property type="molecule type" value="Genomic_DNA"/>
</dbReference>
<gene>
    <name evidence="3" type="ORF">EVJ58_g1286</name>
</gene>
<feature type="compositionally biased region" description="Gly residues" evidence="1">
    <location>
        <begin position="65"/>
        <end position="88"/>
    </location>
</feature>
<organism evidence="3 4">
    <name type="scientific">Rhodofomes roseus</name>
    <dbReference type="NCBI Taxonomy" id="34475"/>
    <lineage>
        <taxon>Eukaryota</taxon>
        <taxon>Fungi</taxon>
        <taxon>Dikarya</taxon>
        <taxon>Basidiomycota</taxon>
        <taxon>Agaricomycotina</taxon>
        <taxon>Agaricomycetes</taxon>
        <taxon>Polyporales</taxon>
        <taxon>Rhodofomes</taxon>
    </lineage>
</organism>
<keyword evidence="2" id="KW-0812">Transmembrane</keyword>
<protein>
    <submittedName>
        <fullName evidence="3">Uncharacterized protein</fullName>
    </submittedName>
</protein>